<evidence type="ECO:0000256" key="3">
    <source>
        <dbReference type="ARBA" id="ARBA00004466"/>
    </source>
</evidence>
<proteinExistence type="predicted"/>
<evidence type="ECO:0000256" key="2">
    <source>
        <dbReference type="ARBA" id="ARBA00004184"/>
    </source>
</evidence>
<evidence type="ECO:0000256" key="5">
    <source>
        <dbReference type="ARBA" id="ARBA00016876"/>
    </source>
</evidence>
<evidence type="ECO:0000256" key="13">
    <source>
        <dbReference type="ARBA" id="ARBA00033293"/>
    </source>
</evidence>
<protein>
    <recommendedName>
        <fullName evidence="5">Na(+)/H(+) exchange regulatory cofactor NHE-RF1</fullName>
    </recommendedName>
    <alternativeName>
        <fullName evidence="12">Ezrin-radixin-moesin-binding phosphoprotein 50</fullName>
    </alternativeName>
    <alternativeName>
        <fullName evidence="11">Regulatory cofactor of Na(+)/H(+) exchanger</fullName>
    </alternativeName>
    <alternativeName>
        <fullName evidence="10">Sodium-hydrogen exchanger regulatory factor 1</fullName>
    </alternativeName>
    <alternativeName>
        <fullName evidence="13">Solute carrier family 9 isoform A3 regulatory factor 1</fullName>
    </alternativeName>
</protein>
<dbReference type="Proteomes" id="UP001488805">
    <property type="component" value="Unassembled WGS sequence"/>
</dbReference>
<dbReference type="GO" id="GO:0072659">
    <property type="term" value="P:protein localization to plasma membrane"/>
    <property type="evidence" value="ECO:0007669"/>
    <property type="project" value="TreeGrafter"/>
</dbReference>
<feature type="domain" description="PDZ" evidence="15">
    <location>
        <begin position="189"/>
        <end position="269"/>
    </location>
</feature>
<reference evidence="16 17" key="1">
    <citation type="journal article" date="2024" name="Genome Biol. Evol.">
        <title>Chromosome-level genome assembly of the viviparous eelpout Zoarces viviparus.</title>
        <authorList>
            <person name="Fuhrmann N."/>
            <person name="Brasseur M.V."/>
            <person name="Bakowski C.E."/>
            <person name="Podsiadlowski L."/>
            <person name="Prost S."/>
            <person name="Krehenwinkel H."/>
            <person name="Mayer C."/>
        </authorList>
    </citation>
    <scope>NUCLEOTIDE SEQUENCE [LARGE SCALE GENOMIC DNA]</scope>
    <source>
        <strain evidence="16">NO-MEL_2022_Ind0_liver</strain>
    </source>
</reference>
<evidence type="ECO:0000256" key="6">
    <source>
        <dbReference type="ARBA" id="ARBA00022687"/>
    </source>
</evidence>
<dbReference type="PANTHER" id="PTHR14191">
    <property type="entry name" value="PDZ DOMAIN CONTAINING PROTEIN"/>
    <property type="match status" value="1"/>
</dbReference>
<keyword evidence="17" id="KW-1185">Reference proteome</keyword>
<feature type="compositionally biased region" description="Basic and acidic residues" evidence="14">
    <location>
        <begin position="299"/>
        <end position="316"/>
    </location>
</feature>
<evidence type="ECO:0000256" key="14">
    <source>
        <dbReference type="SAM" id="MobiDB-lite"/>
    </source>
</evidence>
<evidence type="ECO:0000256" key="11">
    <source>
        <dbReference type="ARBA" id="ARBA00032825"/>
    </source>
</evidence>
<evidence type="ECO:0000256" key="10">
    <source>
        <dbReference type="ARBA" id="ARBA00030310"/>
    </source>
</evidence>
<evidence type="ECO:0000313" key="16">
    <source>
        <dbReference type="EMBL" id="KAK9534839.1"/>
    </source>
</evidence>
<feature type="region of interest" description="Disordered" evidence="14">
    <location>
        <begin position="360"/>
        <end position="387"/>
    </location>
</feature>
<dbReference type="EMBL" id="JBCEZU010000056">
    <property type="protein sequence ID" value="KAK9534839.1"/>
    <property type="molecule type" value="Genomic_DNA"/>
</dbReference>
<dbReference type="GO" id="GO:0016055">
    <property type="term" value="P:Wnt signaling pathway"/>
    <property type="evidence" value="ECO:0007669"/>
    <property type="project" value="UniProtKB-KW"/>
</dbReference>
<keyword evidence="7" id="KW-0677">Repeat</keyword>
<comment type="caution">
    <text evidence="16">The sequence shown here is derived from an EMBL/GenBank/DDBJ whole genome shotgun (WGS) entry which is preliminary data.</text>
</comment>
<dbReference type="Pfam" id="PF00595">
    <property type="entry name" value="PDZ"/>
    <property type="match status" value="2"/>
</dbReference>
<keyword evidence="8" id="KW-0472">Membrane</keyword>
<feature type="region of interest" description="Disordered" evidence="14">
    <location>
        <begin position="291"/>
        <end position="348"/>
    </location>
</feature>
<evidence type="ECO:0000313" key="17">
    <source>
        <dbReference type="Proteomes" id="UP001488805"/>
    </source>
</evidence>
<accession>A0AAW1FJ19</accession>
<organism evidence="16 17">
    <name type="scientific">Zoarces viviparus</name>
    <name type="common">Viviparous eelpout</name>
    <name type="synonym">Blennius viviparus</name>
    <dbReference type="NCBI Taxonomy" id="48416"/>
    <lineage>
        <taxon>Eukaryota</taxon>
        <taxon>Metazoa</taxon>
        <taxon>Chordata</taxon>
        <taxon>Craniata</taxon>
        <taxon>Vertebrata</taxon>
        <taxon>Euteleostomi</taxon>
        <taxon>Actinopterygii</taxon>
        <taxon>Neopterygii</taxon>
        <taxon>Teleostei</taxon>
        <taxon>Neoteleostei</taxon>
        <taxon>Acanthomorphata</taxon>
        <taxon>Eupercaria</taxon>
        <taxon>Perciformes</taxon>
        <taxon>Cottioidei</taxon>
        <taxon>Zoarcales</taxon>
        <taxon>Zoarcidae</taxon>
        <taxon>Zoarcinae</taxon>
        <taxon>Zoarces</taxon>
    </lineage>
</organism>
<dbReference type="PANTHER" id="PTHR14191:SF7">
    <property type="entry name" value="NA(+)_H(+) EXCHANGE REGULATORY COFACTOR NHE-RF1"/>
    <property type="match status" value="1"/>
</dbReference>
<sequence>MPSKRQYLRPRLCTLEKGDNGYGFHLHGEKGKTGQFIRLVEPDSPAETSGLHAGDRLVFVNAEDVENESHQQVVSRIRATVGWLELVVVDPDTEQLLKKHNMKCLKEYVADGVPLPFDEEEEEEEEVMVEEDGTANGDGVKEEEEGRDGTPRESTPVPERNGEIHVHVEKKLSINSEKEVLCTEPRPRLCVIRRGPSGYGFNLHSERSRPGQYIRAVDEDSPAERAGLLSKDRIIQVNSLSVEGKTHSEVVAAIKAGGKEVRLLVVDPDTDAFFRRCRVAPALDHLSGPLPEPVINGGMDEKVNGRGAKEAERDSKLSVSPSPSNASSNASFTTPPTNTPPEGFIADGIPALNMSLQQVKELAHQKRSNKRAPPMDWTKKNELFSNL</sequence>
<gene>
    <name evidence="16" type="ORF">VZT92_007259</name>
</gene>
<evidence type="ECO:0000256" key="9">
    <source>
        <dbReference type="ARBA" id="ARBA00023273"/>
    </source>
</evidence>
<dbReference type="InterPro" id="IPR015098">
    <property type="entry name" value="EBP50_C"/>
</dbReference>
<evidence type="ECO:0000256" key="1">
    <source>
        <dbReference type="ARBA" id="ARBA00004105"/>
    </source>
</evidence>
<dbReference type="GO" id="GO:0001726">
    <property type="term" value="C:ruffle"/>
    <property type="evidence" value="ECO:0007669"/>
    <property type="project" value="UniProtKB-SubCell"/>
</dbReference>
<dbReference type="GO" id="GO:0005102">
    <property type="term" value="F:signaling receptor binding"/>
    <property type="evidence" value="ECO:0007669"/>
    <property type="project" value="TreeGrafter"/>
</dbReference>
<name>A0AAW1FJ19_ZOAVI</name>
<feature type="compositionally biased region" description="Basic and acidic residues" evidence="14">
    <location>
        <begin position="377"/>
        <end position="387"/>
    </location>
</feature>
<dbReference type="GO" id="GO:0043495">
    <property type="term" value="F:protein-membrane adaptor activity"/>
    <property type="evidence" value="ECO:0007669"/>
    <property type="project" value="TreeGrafter"/>
</dbReference>
<dbReference type="InterPro" id="IPR036034">
    <property type="entry name" value="PDZ_sf"/>
</dbReference>
<dbReference type="PIRSF" id="PIRSF037866">
    <property type="entry name" value="EBP50"/>
    <property type="match status" value="1"/>
</dbReference>
<dbReference type="SMART" id="SM00228">
    <property type="entry name" value="PDZ"/>
    <property type="match status" value="2"/>
</dbReference>
<dbReference type="PROSITE" id="PS50106">
    <property type="entry name" value="PDZ"/>
    <property type="match status" value="2"/>
</dbReference>
<dbReference type="GO" id="GO:0030175">
    <property type="term" value="C:filopodium"/>
    <property type="evidence" value="ECO:0007669"/>
    <property type="project" value="UniProtKB-SubCell"/>
</dbReference>
<dbReference type="InterPro" id="IPR051067">
    <property type="entry name" value="NHER"/>
</dbReference>
<feature type="compositionally biased region" description="Low complexity" evidence="14">
    <location>
        <begin position="320"/>
        <end position="331"/>
    </location>
</feature>
<dbReference type="Pfam" id="PF09007">
    <property type="entry name" value="EBP50_C"/>
    <property type="match status" value="1"/>
</dbReference>
<dbReference type="AlphaFoldDB" id="A0AAW1FJ19"/>
<dbReference type="InterPro" id="IPR001478">
    <property type="entry name" value="PDZ"/>
</dbReference>
<evidence type="ECO:0000256" key="8">
    <source>
        <dbReference type="ARBA" id="ARBA00023136"/>
    </source>
</evidence>
<evidence type="ECO:0000259" key="15">
    <source>
        <dbReference type="PROSITE" id="PS50106"/>
    </source>
</evidence>
<dbReference type="SUPFAM" id="SSF50156">
    <property type="entry name" value="PDZ domain-like"/>
    <property type="match status" value="2"/>
</dbReference>
<dbReference type="GO" id="GO:0016324">
    <property type="term" value="C:apical plasma membrane"/>
    <property type="evidence" value="ECO:0007669"/>
    <property type="project" value="TreeGrafter"/>
</dbReference>
<dbReference type="CDD" id="cd06768">
    <property type="entry name" value="PDZ_NHERF-like"/>
    <property type="match status" value="2"/>
</dbReference>
<feature type="region of interest" description="Disordered" evidence="14">
    <location>
        <begin position="117"/>
        <end position="161"/>
    </location>
</feature>
<evidence type="ECO:0000256" key="7">
    <source>
        <dbReference type="ARBA" id="ARBA00022737"/>
    </source>
</evidence>
<feature type="compositionally biased region" description="Acidic residues" evidence="14">
    <location>
        <begin position="117"/>
        <end position="133"/>
    </location>
</feature>
<keyword evidence="6" id="KW-0879">Wnt signaling pathway</keyword>
<dbReference type="InterPro" id="IPR017300">
    <property type="entry name" value="NHERF-1/NHERF-2"/>
</dbReference>
<dbReference type="GO" id="GO:0012505">
    <property type="term" value="C:endomembrane system"/>
    <property type="evidence" value="ECO:0007669"/>
    <property type="project" value="UniProtKB-SubCell"/>
</dbReference>
<dbReference type="GO" id="GO:0005902">
    <property type="term" value="C:microvillus"/>
    <property type="evidence" value="ECO:0007669"/>
    <property type="project" value="UniProtKB-SubCell"/>
</dbReference>
<dbReference type="Gene3D" id="2.30.42.10">
    <property type="match status" value="2"/>
</dbReference>
<keyword evidence="9" id="KW-0966">Cell projection</keyword>
<evidence type="ECO:0000256" key="12">
    <source>
        <dbReference type="ARBA" id="ARBA00032844"/>
    </source>
</evidence>
<comment type="subcellular location">
    <subcellularLocation>
        <location evidence="4">Cell projection</location>
        <location evidence="4">Filopodium</location>
    </subcellularLocation>
    <subcellularLocation>
        <location evidence="1">Cell projection</location>
        <location evidence="1">Microvillus</location>
    </subcellularLocation>
    <subcellularLocation>
        <location evidence="3">Cell projection</location>
        <location evidence="3">Ruffle</location>
    </subcellularLocation>
    <subcellularLocation>
        <location evidence="2">Endomembrane system</location>
        <topology evidence="2">Peripheral membrane protein</topology>
    </subcellularLocation>
</comment>
<evidence type="ECO:0000256" key="4">
    <source>
        <dbReference type="ARBA" id="ARBA00004486"/>
    </source>
</evidence>
<feature type="domain" description="PDZ" evidence="15">
    <location>
        <begin position="12"/>
        <end position="92"/>
    </location>
</feature>